<evidence type="ECO:0000256" key="9">
    <source>
        <dbReference type="ARBA" id="ARBA00023098"/>
    </source>
</evidence>
<dbReference type="EMBL" id="JABMOJ010000349">
    <property type="protein sequence ID" value="NQV65567.1"/>
    <property type="molecule type" value="Genomic_DNA"/>
</dbReference>
<dbReference type="PANTHER" id="PTHR30372">
    <property type="entry name" value="LIPID-A-DISACCHARIDE SYNTHASE"/>
    <property type="match status" value="1"/>
</dbReference>
<comment type="function">
    <text evidence="1 11">Condensation of UDP-2,3-diacylglucosamine and 2,3-diacylglucosamine-1-phosphate to form lipid A disaccharide, a precursor of lipid A, a phosphorylated glycolipid that anchors the lipopolysaccharide to the outer membrane of the cell.</text>
</comment>
<dbReference type="SUPFAM" id="SSF53756">
    <property type="entry name" value="UDP-Glycosyltransferase/glycogen phosphorylase"/>
    <property type="match status" value="1"/>
</dbReference>
<keyword evidence="9 11" id="KW-0443">Lipid metabolism</keyword>
<keyword evidence="8 11" id="KW-0808">Transferase</keyword>
<keyword evidence="7 11" id="KW-0328">Glycosyltransferase</keyword>
<evidence type="ECO:0000256" key="2">
    <source>
        <dbReference type="ARBA" id="ARBA00007868"/>
    </source>
</evidence>
<gene>
    <name evidence="11 12" type="primary">lpxB</name>
    <name evidence="12" type="ORF">HQ497_09395</name>
</gene>
<comment type="catalytic activity">
    <reaction evidence="10 11">
        <text>a lipid X + a UDP-2-N,3-O-bis[(3R)-3-hydroxyacyl]-alpha-D-glucosamine = a lipid A disaccharide + UDP + H(+)</text>
        <dbReference type="Rhea" id="RHEA:67828"/>
        <dbReference type="ChEBI" id="CHEBI:15378"/>
        <dbReference type="ChEBI" id="CHEBI:58223"/>
        <dbReference type="ChEBI" id="CHEBI:137748"/>
        <dbReference type="ChEBI" id="CHEBI:176338"/>
        <dbReference type="ChEBI" id="CHEBI:176343"/>
        <dbReference type="EC" id="2.4.1.182"/>
    </reaction>
</comment>
<dbReference type="GO" id="GO:0016020">
    <property type="term" value="C:membrane"/>
    <property type="evidence" value="ECO:0007669"/>
    <property type="project" value="GOC"/>
</dbReference>
<dbReference type="EC" id="2.4.1.182" evidence="3 11"/>
<dbReference type="AlphaFoldDB" id="A0A973A9K8"/>
<evidence type="ECO:0000313" key="12">
    <source>
        <dbReference type="EMBL" id="NQV65567.1"/>
    </source>
</evidence>
<evidence type="ECO:0000256" key="5">
    <source>
        <dbReference type="ARBA" id="ARBA00022516"/>
    </source>
</evidence>
<evidence type="ECO:0000256" key="10">
    <source>
        <dbReference type="ARBA" id="ARBA00048975"/>
    </source>
</evidence>
<dbReference type="InterPro" id="IPR003835">
    <property type="entry name" value="Glyco_trans_19"/>
</dbReference>
<dbReference type="Gene3D" id="3.40.50.2000">
    <property type="entry name" value="Glycogen Phosphorylase B"/>
    <property type="match status" value="1"/>
</dbReference>
<keyword evidence="6 11" id="KW-0441">Lipid A biosynthesis</keyword>
<dbReference type="NCBIfam" id="TIGR00215">
    <property type="entry name" value="lpxB"/>
    <property type="match status" value="1"/>
</dbReference>
<dbReference type="GO" id="GO:0005543">
    <property type="term" value="F:phospholipid binding"/>
    <property type="evidence" value="ECO:0007669"/>
    <property type="project" value="TreeGrafter"/>
</dbReference>
<keyword evidence="5 11" id="KW-0444">Lipid biosynthesis</keyword>
<comment type="similarity">
    <text evidence="2 11">Belongs to the LpxB family.</text>
</comment>
<organism evidence="12 13">
    <name type="scientific">SAR86 cluster bacterium</name>
    <dbReference type="NCBI Taxonomy" id="2030880"/>
    <lineage>
        <taxon>Bacteria</taxon>
        <taxon>Pseudomonadati</taxon>
        <taxon>Pseudomonadota</taxon>
        <taxon>Gammaproteobacteria</taxon>
        <taxon>SAR86 cluster</taxon>
    </lineage>
</organism>
<evidence type="ECO:0000256" key="11">
    <source>
        <dbReference type="HAMAP-Rule" id="MF_00392"/>
    </source>
</evidence>
<dbReference type="GO" id="GO:0009245">
    <property type="term" value="P:lipid A biosynthetic process"/>
    <property type="evidence" value="ECO:0007669"/>
    <property type="project" value="UniProtKB-UniRule"/>
</dbReference>
<accession>A0A973A9K8</accession>
<dbReference type="Proteomes" id="UP000754644">
    <property type="component" value="Unassembled WGS sequence"/>
</dbReference>
<evidence type="ECO:0000256" key="7">
    <source>
        <dbReference type="ARBA" id="ARBA00022676"/>
    </source>
</evidence>
<dbReference type="GO" id="GO:0008915">
    <property type="term" value="F:lipid-A-disaccharide synthase activity"/>
    <property type="evidence" value="ECO:0007669"/>
    <property type="project" value="UniProtKB-UniRule"/>
</dbReference>
<dbReference type="HAMAP" id="MF_00392">
    <property type="entry name" value="LpxB"/>
    <property type="match status" value="1"/>
</dbReference>
<evidence type="ECO:0000256" key="3">
    <source>
        <dbReference type="ARBA" id="ARBA00012687"/>
    </source>
</evidence>
<evidence type="ECO:0000256" key="6">
    <source>
        <dbReference type="ARBA" id="ARBA00022556"/>
    </source>
</evidence>
<evidence type="ECO:0000256" key="4">
    <source>
        <dbReference type="ARBA" id="ARBA00020902"/>
    </source>
</evidence>
<evidence type="ECO:0000256" key="1">
    <source>
        <dbReference type="ARBA" id="ARBA00002056"/>
    </source>
</evidence>
<evidence type="ECO:0000313" key="13">
    <source>
        <dbReference type="Proteomes" id="UP000754644"/>
    </source>
</evidence>
<sequence>MVSPVPQAKPLTIALLAGELSGDNLGAPLMRAIRRLHPDVRFVGVGGPAMIAAGLVCWTDIEALSVNGFVEPLKRLPSLLKILLSTTDAIVKLQVDCFVGIDFNFFNGLLEGRLKKRGIKTVHYVSPSVWAWRKGRINNIKKNVDLMLTLYPFENEIYAQHQINSVFVGHPRADEIAPIQDERSRISARAQLQIDVDRPVVALLPGSRASEVNFSGPDFLQAAQLIQAELSAVIFVIPAANERRARQLRQLIARYGQGLDTVLIDSQAELAMLAADVVVVNAGTATLEAMLLQRPMVMSYRLGAMTYALVSRMVSTPYFALPNILSGRQLVRELIQDQATPAALCRETLSLFDDANRNSLLAEYAVIHQQLRRNAGEQAARAVLGLCQRPVLT</sequence>
<dbReference type="Pfam" id="PF02684">
    <property type="entry name" value="LpxB"/>
    <property type="match status" value="1"/>
</dbReference>
<dbReference type="PANTHER" id="PTHR30372:SF4">
    <property type="entry name" value="LIPID-A-DISACCHARIDE SYNTHASE, MITOCHONDRIAL-RELATED"/>
    <property type="match status" value="1"/>
</dbReference>
<comment type="pathway">
    <text evidence="11">Bacterial outer membrane biogenesis; LPS lipid A biosynthesis.</text>
</comment>
<name>A0A973A9K8_9GAMM</name>
<comment type="caution">
    <text evidence="12">The sequence shown here is derived from an EMBL/GenBank/DDBJ whole genome shotgun (WGS) entry which is preliminary data.</text>
</comment>
<protein>
    <recommendedName>
        <fullName evidence="4 11">Lipid-A-disaccharide synthase</fullName>
        <ecNumber evidence="3 11">2.4.1.182</ecNumber>
    </recommendedName>
</protein>
<proteinExistence type="inferred from homology"/>
<reference evidence="12" key="1">
    <citation type="submission" date="2020-05" db="EMBL/GenBank/DDBJ databases">
        <title>Sulfur intermediates as new biogeochemical hubs in an aquatic model microbial ecosystem.</title>
        <authorList>
            <person name="Vigneron A."/>
        </authorList>
    </citation>
    <scope>NUCLEOTIDE SEQUENCE</scope>
    <source>
        <strain evidence="12">Bin.250</strain>
    </source>
</reference>
<evidence type="ECO:0000256" key="8">
    <source>
        <dbReference type="ARBA" id="ARBA00022679"/>
    </source>
</evidence>